<dbReference type="KEGG" id="vde:111248234"/>
<dbReference type="FunCoup" id="A0A7M7JRT2">
    <property type="interactions" value="698"/>
</dbReference>
<keyword evidence="1" id="KW-0812">Transmembrane</keyword>
<accession>A0A7M7JRT2</accession>
<dbReference type="PANTHER" id="PTHR15644:SF2">
    <property type="entry name" value="OSTEOPETROSIS-ASSOCIATED TRANSMEMBRANE PROTEIN 1"/>
    <property type="match status" value="1"/>
</dbReference>
<keyword evidence="1" id="KW-0472">Membrane</keyword>
<dbReference type="GeneID" id="111248234"/>
<evidence type="ECO:0000313" key="3">
    <source>
        <dbReference type="Proteomes" id="UP000594260"/>
    </source>
</evidence>
<dbReference type="EnsemblMetazoa" id="XM_022800203">
    <property type="protein sequence ID" value="XP_022655938"/>
    <property type="gene ID" value="LOC111248234"/>
</dbReference>
<evidence type="ECO:0000256" key="1">
    <source>
        <dbReference type="SAM" id="Phobius"/>
    </source>
</evidence>
<dbReference type="RefSeq" id="XP_022655938.1">
    <property type="nucleotide sequence ID" value="XM_022800203.1"/>
</dbReference>
<reference evidence="2" key="1">
    <citation type="submission" date="2021-01" db="UniProtKB">
        <authorList>
            <consortium name="EnsemblMetazoa"/>
        </authorList>
    </citation>
    <scope>IDENTIFICATION</scope>
</reference>
<dbReference type="InParanoid" id="A0A7M7JRT2"/>
<dbReference type="Pfam" id="PF09777">
    <property type="entry name" value="OSTMP1"/>
    <property type="match status" value="1"/>
</dbReference>
<name>A0A7M7JRT2_VARDE</name>
<dbReference type="Proteomes" id="UP000594260">
    <property type="component" value="Unplaced"/>
</dbReference>
<dbReference type="PANTHER" id="PTHR15644">
    <property type="entry name" value="OSTEOPETROSIS ASSOCIATED TRANSMEMBRANE PROTEIN 1"/>
    <property type="match status" value="1"/>
</dbReference>
<dbReference type="OMA" id="CAIRIIM"/>
<evidence type="ECO:0000313" key="2">
    <source>
        <dbReference type="EnsemblMetazoa" id="XP_022655938"/>
    </source>
</evidence>
<dbReference type="InterPro" id="IPR019172">
    <property type="entry name" value="Osteopetrosis-assoc_TM_1"/>
</dbReference>
<organism evidence="2 3">
    <name type="scientific">Varroa destructor</name>
    <name type="common">Honeybee mite</name>
    <dbReference type="NCBI Taxonomy" id="109461"/>
    <lineage>
        <taxon>Eukaryota</taxon>
        <taxon>Metazoa</taxon>
        <taxon>Ecdysozoa</taxon>
        <taxon>Arthropoda</taxon>
        <taxon>Chelicerata</taxon>
        <taxon>Arachnida</taxon>
        <taxon>Acari</taxon>
        <taxon>Parasitiformes</taxon>
        <taxon>Mesostigmata</taxon>
        <taxon>Gamasina</taxon>
        <taxon>Dermanyssoidea</taxon>
        <taxon>Varroidae</taxon>
        <taxon>Varroa</taxon>
    </lineage>
</organism>
<evidence type="ECO:0008006" key="4">
    <source>
        <dbReference type="Google" id="ProtNLM"/>
    </source>
</evidence>
<keyword evidence="1" id="KW-1133">Transmembrane helix</keyword>
<dbReference type="OrthoDB" id="8021850at2759"/>
<keyword evidence="3" id="KW-1185">Reference proteome</keyword>
<dbReference type="GO" id="GO:0005829">
    <property type="term" value="C:cytosol"/>
    <property type="evidence" value="ECO:0007669"/>
    <property type="project" value="TreeGrafter"/>
</dbReference>
<sequence length="321" mass="35563">MPLMVHLQYCAIRIIMSMAYNQHMAKLILWVIVFLCLCAETSTMTSVRNSVPDYCSELLSDMATALKGFDCCALKNARPFTVCVNCAAVYQKAFDLFDRFVNGTAELSTNCSMLIDGGKISLVTESFQYIQKVWNEDGVCGGCYASGTDNVSSQIQEFFEKKKALQACVDALSPFENNQTCVQCKPLFTKLSNSFDKVLQSGTSKSVCVDVLDAMNETRREWGSMCFSSSYGMTPDVLIAMFTSLSTTFLFYLIVRLSQKPKDIGLARVSTWQSIKLEADCCNTDQVDAKQAAGCHAHQANPHRQAEHDTAIVNSQHSNNC</sequence>
<protein>
    <recommendedName>
        <fullName evidence="4">Osteopetrosis-associated transmembrane protein 1</fullName>
    </recommendedName>
</protein>
<feature type="transmembrane region" description="Helical" evidence="1">
    <location>
        <begin position="237"/>
        <end position="255"/>
    </location>
</feature>
<dbReference type="AlphaFoldDB" id="A0A7M7JRT2"/>
<proteinExistence type="predicted"/>